<sequence length="62" mass="6958">MGGSVLCDATAHPLNAQTNTMSRTRRGIIKWLTLNKNPSRKYKRSGGILTHVGRSQIYWSMP</sequence>
<proteinExistence type="predicted"/>
<name>A0A6J4LFM7_9CHLR</name>
<accession>A0A6J4LFM7</accession>
<dbReference type="AlphaFoldDB" id="A0A6J4LFM7"/>
<gene>
    <name evidence="1" type="ORF">AVDCRST_MAG93-6196</name>
</gene>
<protein>
    <submittedName>
        <fullName evidence="1">Uncharacterized protein</fullName>
    </submittedName>
</protein>
<organism evidence="1">
    <name type="scientific">uncultured Chloroflexia bacterium</name>
    <dbReference type="NCBI Taxonomy" id="1672391"/>
    <lineage>
        <taxon>Bacteria</taxon>
        <taxon>Bacillati</taxon>
        <taxon>Chloroflexota</taxon>
        <taxon>Chloroflexia</taxon>
        <taxon>environmental samples</taxon>
    </lineage>
</organism>
<dbReference type="EMBL" id="CADCTR010002085">
    <property type="protein sequence ID" value="CAA9331125.1"/>
    <property type="molecule type" value="Genomic_DNA"/>
</dbReference>
<evidence type="ECO:0000313" key="1">
    <source>
        <dbReference type="EMBL" id="CAA9331125.1"/>
    </source>
</evidence>
<reference evidence="1" key="1">
    <citation type="submission" date="2020-02" db="EMBL/GenBank/DDBJ databases">
        <authorList>
            <person name="Meier V. D."/>
        </authorList>
    </citation>
    <scope>NUCLEOTIDE SEQUENCE</scope>
    <source>
        <strain evidence="1">AVDCRST_MAG93</strain>
    </source>
</reference>